<sequence>MESRIGLEYIVENPEYISKLAAALDTNNTVVKKQVFELLSALCVYSPDGYLRALEALENYKVLKEERYRFNLIISELNKATAVDYQTALIEFINCIVISTPKLQDRIKIRNEFIGLKLLPILNDIRRKAVGVPQLAVQLDVFDEQRESDEAHILQGPNGVDLNSHLDVFYAILRQVADTPQEIPFLSILHHLLRIDPKEPVSDIVWDTAETLVHRATLLENRQDATRLLRSPSVQGKFCCHCTCHGHRGGGESSAGSRKQSLISPVATSQSIPQVTSGAPPPPPPPPPPLPNQQNPPPPPPPPPPLAPSKAGGVGPPSPGSGMGGPPLPPPLLRPEADPPPGVEGNDTSALVLLPQQEIPTPKTKMKTINWNKIPNHKVVGKNNIWTLVARSHQHSPMADLDWAEMEGLFCQQIPAVQPLTASPRLGREIADSDRRRKESSEIVLLDGKRSLNVNIFLKQFRSSNEDIIQLIKDGEHDDIGVEKLRGLLKLLPEIDELEMLKSFDGDRSKLGNAEKFLLQLIQVPNYKLRIESMLLKEEFAANMGYLEPSINAMIVAGEDLMTNKQLQELLYMVVVAGNFLNFGGYAGNAAGVKLSSLQKLTDIRANKPGMNLIHYVALQAEKKRKELLKFPEDMSALEDATKTTIEQLQNEINLLDSRIKKVRKQIDLPSTENEIKSQMVEFLQMAEQEVATLQKDMDELENVRKSLAEFFCEDPGTFKLEDCFKIFHGFCVKFKQAVAENERRKLQEEQTYQRRKQREEQLAAKRKQLNSANSDVECNAVDNILNDIRSGFSPKKSGEKDSKIRRFQNGSMTSEEDNISSPGFPRRRMGSFSGPPGEENPQENYSPDVTPTGSLRRRRSRVISEEDDSNLMDFLRTSNQEITGRERKSWGSLDRSWARRARGSTGRKRPDLLLADFSGERERPTSPSPLAENKPLLPVSENENRPKAWKQKIEAWFQENEKEENECSTPEETRRRNRRIQSLNRRSLEGDSESESRSGILDTLPEERTTRTNGVPEYKRVYPDWKPTIDRTDVVGVMEAIEEAQPQTPVKDKSMWRKSNLNLPNSAEDAEQDPRRLRRLRSRSSMEQINPNNLISIKEEEKKKGLISVLSQTPAEDKLTLYLRRPNLEDDKRSFIRGGSLRLPKKTELSSDPVSTPSSPLMSRSQLMRKYRYGNAEPDGKPEEQALPPSVPRRLHRPKDEIISDKIEIDSDNIETPPVTRRKFGKVREFSSSLEDETRRLQNSSQEGESPPEEAERVSPEGRSDKETNERGSLLRNSQRLREIARRNEDEEVLGDGQFDRFSSARRTRRYKKSQDSGAENTEKESEDLSPELVPETQVIRPAVQQVSSEPVTKMDDKEARLKKWQNRLKYHGTPLQNDESRLAQEAITDINKLGSELKNIDQIAEVKGSNGFKAMAEAKKLVTKNNEVNKDGKMKLYVNQDKSEFIPEIRVRASTPGGIKGRSEHDLNDEGFEETQSLASETPSQGTSSGCNYEQDSVDCGNTRKRTGKLNRADSSGSGDTNTSSSTNPPEKKFMRNSPVSKSLMTPSRMESLMQRLQRSDSRSSRLDRSSSVRVAPKQAEEKRTLLRKSASLRKTDSQSSIGSNKTVNGQPKRRGVERSNSRTSLRSSRSSLNSSTSINTVRNIPPKSQSSDGKLTNRRLAGYTSAIKSLTDNLENDPAEKSKLKRTSSRDRTFGFKRPSLTSEPKKPLSQVQLKPANEKAKTTVPPSRSSSSGSSIGPSARRSKPSVGSTLSTSFKENAAKPKPQIAVAASRSSSSGSSVAPESKIRAISGIKYRENSVSKLPSAQKSAMNFMRPTAASTAKDTEIPVHKLRSVPKPFVK</sequence>
<feature type="compositionally biased region" description="Polar residues" evidence="2">
    <location>
        <begin position="1476"/>
        <end position="1497"/>
    </location>
</feature>
<feature type="region of interest" description="Disordered" evidence="2">
    <location>
        <begin position="248"/>
        <end position="348"/>
    </location>
</feature>
<feature type="region of interest" description="Disordered" evidence="2">
    <location>
        <begin position="1063"/>
        <end position="1088"/>
    </location>
</feature>
<dbReference type="GO" id="GO:0003779">
    <property type="term" value="F:actin binding"/>
    <property type="evidence" value="ECO:0007669"/>
    <property type="project" value="InterPro"/>
</dbReference>
<dbReference type="SUPFAM" id="SSF48371">
    <property type="entry name" value="ARM repeat"/>
    <property type="match status" value="1"/>
</dbReference>
<feature type="region of interest" description="Disordered" evidence="2">
    <location>
        <begin position="790"/>
        <end position="865"/>
    </location>
</feature>
<feature type="region of interest" description="Disordered" evidence="2">
    <location>
        <begin position="1451"/>
        <end position="1788"/>
    </location>
</feature>
<dbReference type="Pfam" id="PF02181">
    <property type="entry name" value="FH2"/>
    <property type="match status" value="1"/>
</dbReference>
<feature type="compositionally biased region" description="Polar residues" evidence="2">
    <location>
        <begin position="1641"/>
        <end position="1657"/>
    </location>
</feature>
<dbReference type="InterPro" id="IPR015425">
    <property type="entry name" value="FH2_Formin"/>
</dbReference>
<organism evidence="5">
    <name type="scientific">Menopon gallinae</name>
    <name type="common">poultry shaft louse</name>
    <dbReference type="NCBI Taxonomy" id="328185"/>
    <lineage>
        <taxon>Eukaryota</taxon>
        <taxon>Metazoa</taxon>
        <taxon>Ecdysozoa</taxon>
        <taxon>Arthropoda</taxon>
        <taxon>Hexapoda</taxon>
        <taxon>Insecta</taxon>
        <taxon>Pterygota</taxon>
        <taxon>Neoptera</taxon>
        <taxon>Paraneoptera</taxon>
        <taxon>Psocodea</taxon>
        <taxon>Troctomorpha</taxon>
        <taxon>Phthiraptera</taxon>
        <taxon>Amblycera</taxon>
        <taxon>Menoponidae</taxon>
        <taxon>Menopon</taxon>
    </lineage>
</organism>
<feature type="compositionally biased region" description="Basic and acidic residues" evidence="2">
    <location>
        <begin position="1281"/>
        <end position="1290"/>
    </location>
</feature>
<feature type="compositionally biased region" description="Polar residues" evidence="2">
    <location>
        <begin position="1750"/>
        <end position="1760"/>
    </location>
</feature>
<feature type="compositionally biased region" description="Basic and acidic residues" evidence="2">
    <location>
        <begin position="1255"/>
        <end position="1271"/>
    </location>
</feature>
<feature type="compositionally biased region" description="Basic and acidic residues" evidence="2">
    <location>
        <begin position="1560"/>
        <end position="1573"/>
    </location>
</feature>
<feature type="compositionally biased region" description="Polar residues" evidence="2">
    <location>
        <begin position="1151"/>
        <end position="1167"/>
    </location>
</feature>
<evidence type="ECO:0000259" key="3">
    <source>
        <dbReference type="PROSITE" id="PS51232"/>
    </source>
</evidence>
<feature type="compositionally biased region" description="Basic and acidic residues" evidence="2">
    <location>
        <begin position="1199"/>
        <end position="1210"/>
    </location>
</feature>
<feature type="compositionally biased region" description="Polar residues" evidence="2">
    <location>
        <begin position="254"/>
        <end position="277"/>
    </location>
</feature>
<feature type="compositionally biased region" description="Polar residues" evidence="2">
    <location>
        <begin position="1600"/>
        <end position="1612"/>
    </location>
</feature>
<dbReference type="Gene3D" id="1.20.58.2220">
    <property type="entry name" value="Formin, FH2 domain"/>
    <property type="match status" value="1"/>
</dbReference>
<feature type="compositionally biased region" description="Low complexity" evidence="2">
    <location>
        <begin position="1624"/>
        <end position="1640"/>
    </location>
</feature>
<reference evidence="5" key="1">
    <citation type="journal article" date="2024" name="Gigascience">
        <title>Chromosome-level genome of the poultry shaft louse Menopon gallinae provides insight into the host-switching and adaptive evolution of parasitic lice.</title>
        <authorList>
            <person name="Xu Y."/>
            <person name="Ma L."/>
            <person name="Liu S."/>
            <person name="Liang Y."/>
            <person name="Liu Q."/>
            <person name="He Z."/>
            <person name="Tian L."/>
            <person name="Duan Y."/>
            <person name="Cai W."/>
            <person name="Li H."/>
            <person name="Song F."/>
        </authorList>
    </citation>
    <scope>NUCLEOTIDE SEQUENCE</scope>
    <source>
        <strain evidence="5">Cailab_2023a</strain>
    </source>
</reference>
<evidence type="ECO:0000256" key="1">
    <source>
        <dbReference type="SAM" id="Coils"/>
    </source>
</evidence>
<dbReference type="InterPro" id="IPR042201">
    <property type="entry name" value="FH2_Formin_sf"/>
</dbReference>
<dbReference type="PROSITE" id="PS51232">
    <property type="entry name" value="GBD_FH3"/>
    <property type="match status" value="1"/>
</dbReference>
<feature type="compositionally biased region" description="Pro residues" evidence="2">
    <location>
        <begin position="326"/>
        <end position="342"/>
    </location>
</feature>
<dbReference type="EMBL" id="JARGDH010000002">
    <property type="protein sequence ID" value="KAL0275923.1"/>
    <property type="molecule type" value="Genomic_DNA"/>
</dbReference>
<dbReference type="Pfam" id="PF06367">
    <property type="entry name" value="Drf_FH3"/>
    <property type="match status" value="1"/>
</dbReference>
<feature type="region of interest" description="Disordered" evidence="2">
    <location>
        <begin position="961"/>
        <end position="1013"/>
    </location>
</feature>
<keyword evidence="1" id="KW-0175">Coiled coil</keyword>
<dbReference type="PANTHER" id="PTHR46345">
    <property type="entry name" value="INVERTED FORMIN-2"/>
    <property type="match status" value="1"/>
</dbReference>
<accession>A0AAW2I2G5</accession>
<proteinExistence type="predicted"/>
<dbReference type="PANTHER" id="PTHR46345:SF8">
    <property type="entry name" value="FORMIN 3, ISOFORM B"/>
    <property type="match status" value="1"/>
</dbReference>
<dbReference type="InterPro" id="IPR010472">
    <property type="entry name" value="FH3_dom"/>
</dbReference>
<name>A0AAW2I2G5_9NEOP</name>
<dbReference type="InterPro" id="IPR016024">
    <property type="entry name" value="ARM-type_fold"/>
</dbReference>
<evidence type="ECO:0000259" key="4">
    <source>
        <dbReference type="PROSITE" id="PS51444"/>
    </source>
</evidence>
<dbReference type="PROSITE" id="PS51444">
    <property type="entry name" value="FH2"/>
    <property type="match status" value="1"/>
</dbReference>
<feature type="compositionally biased region" description="Low complexity" evidence="2">
    <location>
        <begin position="1729"/>
        <end position="1744"/>
    </location>
</feature>
<dbReference type="InterPro" id="IPR014768">
    <property type="entry name" value="GBD/FH3_dom"/>
</dbReference>
<protein>
    <submittedName>
        <fullName evidence="5">Uncharacterized protein</fullName>
    </submittedName>
</protein>
<dbReference type="SMART" id="SM01139">
    <property type="entry name" value="Drf_FH3"/>
    <property type="match status" value="1"/>
</dbReference>
<feature type="compositionally biased region" description="Polar residues" evidence="2">
    <location>
        <begin position="843"/>
        <end position="854"/>
    </location>
</feature>
<comment type="caution">
    <text evidence="5">The sequence shown here is derived from an EMBL/GenBank/DDBJ whole genome shotgun (WGS) entry which is preliminary data.</text>
</comment>
<feature type="compositionally biased region" description="Basic and acidic residues" evidence="2">
    <location>
        <begin position="1681"/>
        <end position="1697"/>
    </location>
</feature>
<feature type="compositionally biased region" description="Pro residues" evidence="2">
    <location>
        <begin position="279"/>
        <end position="307"/>
    </location>
</feature>
<dbReference type="SUPFAM" id="SSF101447">
    <property type="entry name" value="Formin homology 2 domain (FH2 domain)"/>
    <property type="match status" value="1"/>
</dbReference>
<feature type="region of interest" description="Disordered" evidence="2">
    <location>
        <begin position="900"/>
        <end position="946"/>
    </location>
</feature>
<dbReference type="Gene3D" id="1.25.10.10">
    <property type="entry name" value="Leucine-rich Repeat Variant"/>
    <property type="match status" value="1"/>
</dbReference>
<feature type="coiled-coil region" evidence="1">
    <location>
        <begin position="639"/>
        <end position="711"/>
    </location>
</feature>
<feature type="domain" description="GBD/FH3" evidence="3">
    <location>
        <begin position="1"/>
        <end position="224"/>
    </location>
</feature>
<evidence type="ECO:0000313" key="5">
    <source>
        <dbReference type="EMBL" id="KAL0275923.1"/>
    </source>
</evidence>
<feature type="compositionally biased region" description="Low complexity" evidence="2">
    <location>
        <begin position="1771"/>
        <end position="1785"/>
    </location>
</feature>
<dbReference type="SMART" id="SM00498">
    <property type="entry name" value="FH2"/>
    <property type="match status" value="1"/>
</dbReference>
<feature type="domain" description="FH2" evidence="4">
    <location>
        <begin position="356"/>
        <end position="761"/>
    </location>
</feature>
<gene>
    <name evidence="5" type="ORF">PYX00_003637</name>
</gene>
<dbReference type="InterPro" id="IPR011989">
    <property type="entry name" value="ARM-like"/>
</dbReference>
<feature type="compositionally biased region" description="Low complexity" evidence="2">
    <location>
        <begin position="1516"/>
        <end position="1530"/>
    </location>
</feature>
<feature type="region of interest" description="Disordered" evidence="2">
    <location>
        <begin position="1145"/>
        <end position="1339"/>
    </location>
</feature>
<evidence type="ECO:0000256" key="2">
    <source>
        <dbReference type="SAM" id="MobiDB-lite"/>
    </source>
</evidence>
<dbReference type="Gene3D" id="1.10.238.150">
    <property type="entry name" value="Formin, FH3 diaphanous domain"/>
    <property type="match status" value="1"/>
</dbReference>